<evidence type="ECO:0000313" key="3">
    <source>
        <dbReference type="Proteomes" id="UP000193335"/>
    </source>
</evidence>
<comment type="caution">
    <text evidence="2">The sequence shown here is derived from an EMBL/GenBank/DDBJ whole genome shotgun (WGS) entry which is preliminary data.</text>
</comment>
<keyword evidence="1" id="KW-1133">Transmembrane helix</keyword>
<evidence type="ECO:0000256" key="1">
    <source>
        <dbReference type="SAM" id="Phobius"/>
    </source>
</evidence>
<keyword evidence="1" id="KW-0812">Transmembrane</keyword>
<evidence type="ECO:0000313" key="2">
    <source>
        <dbReference type="EMBL" id="OSJ33435.1"/>
    </source>
</evidence>
<accession>A0A1Y2JRV5</accession>
<sequence>MLVAIAGPIANRPHALSCIKLALNGGDIVWTGRAASMRRFALKALFTALAFRRAEKERVDWDRNILIFSTVVTVGLVALYVYGKATSRW</sequence>
<name>A0A1Y2JRV5_BRAJP</name>
<keyword evidence="1" id="KW-0472">Membrane</keyword>
<dbReference type="EMBL" id="NAFL01000241">
    <property type="protein sequence ID" value="OSJ33435.1"/>
    <property type="molecule type" value="Genomic_DNA"/>
</dbReference>
<protein>
    <submittedName>
        <fullName evidence="2">Uncharacterized protein</fullName>
    </submittedName>
</protein>
<reference evidence="2 3" key="1">
    <citation type="submission" date="2017-03" db="EMBL/GenBank/DDBJ databases">
        <title>Whole genome sequences of fourteen strains of Bradyrhizobium canariense and one strain of Bradyrhizobium japonicum isolated from Lupinus (Papilionoideae: Genisteae) species in Algeria.</title>
        <authorList>
            <person name="Crovadore J."/>
            <person name="Chekireb D."/>
            <person name="Brachmann A."/>
            <person name="Chablais R."/>
            <person name="Cochard B."/>
            <person name="Lefort F."/>
        </authorList>
    </citation>
    <scope>NUCLEOTIDE SEQUENCE [LARGE SCALE GENOMIC DNA]</scope>
    <source>
        <strain evidence="2 3">UBMA197</strain>
    </source>
</reference>
<gene>
    <name evidence="2" type="ORF">BSZ19_15400</name>
</gene>
<proteinExistence type="predicted"/>
<organism evidence="2 3">
    <name type="scientific">Bradyrhizobium japonicum</name>
    <dbReference type="NCBI Taxonomy" id="375"/>
    <lineage>
        <taxon>Bacteria</taxon>
        <taxon>Pseudomonadati</taxon>
        <taxon>Pseudomonadota</taxon>
        <taxon>Alphaproteobacteria</taxon>
        <taxon>Hyphomicrobiales</taxon>
        <taxon>Nitrobacteraceae</taxon>
        <taxon>Bradyrhizobium</taxon>
    </lineage>
</organism>
<dbReference type="AlphaFoldDB" id="A0A1Y2JRV5"/>
<dbReference type="Proteomes" id="UP000193335">
    <property type="component" value="Unassembled WGS sequence"/>
</dbReference>
<feature type="transmembrane region" description="Helical" evidence="1">
    <location>
        <begin position="65"/>
        <end position="83"/>
    </location>
</feature>